<sequence length="69" mass="7326">MPLTVAVALAVADFPGAGEEGVDVGITAEPVLPQALNMSKQRSNAERILECSLRSIACPSRKPRYVINC</sequence>
<name>A0A455T413_9CHLR</name>
<organism evidence="1">
    <name type="scientific">Thermogemmatispora argillosa</name>
    <dbReference type="NCBI Taxonomy" id="2045280"/>
    <lineage>
        <taxon>Bacteria</taxon>
        <taxon>Bacillati</taxon>
        <taxon>Chloroflexota</taxon>
        <taxon>Ktedonobacteria</taxon>
        <taxon>Thermogemmatisporales</taxon>
        <taxon>Thermogemmatisporaceae</taxon>
        <taxon>Thermogemmatispora</taxon>
    </lineage>
</organism>
<reference evidence="1" key="1">
    <citation type="submission" date="2018-12" db="EMBL/GenBank/DDBJ databases">
        <title>Novel natural products biosynthetic potential of the class Ktedonobacteria.</title>
        <authorList>
            <person name="Zheng Y."/>
            <person name="Saitou A."/>
            <person name="Wang C.M."/>
            <person name="Toyoda A."/>
            <person name="Minakuchi Y."/>
            <person name="Sekiguchi Y."/>
            <person name="Ueda K."/>
            <person name="Takano H."/>
            <person name="Sakai Y."/>
            <person name="Yokota A."/>
            <person name="Yabe S."/>
        </authorList>
    </citation>
    <scope>NUCLEOTIDE SEQUENCE</scope>
    <source>
        <strain evidence="1">A3-2</strain>
    </source>
</reference>
<accession>A0A455T413</accession>
<dbReference type="AlphaFoldDB" id="A0A455T413"/>
<evidence type="ECO:0000313" key="1">
    <source>
        <dbReference type="EMBL" id="BBH94560.1"/>
    </source>
</evidence>
<dbReference type="EMBL" id="AP019377">
    <property type="protein sequence ID" value="BBH94560.1"/>
    <property type="molecule type" value="Genomic_DNA"/>
</dbReference>
<protein>
    <submittedName>
        <fullName evidence="1">Uncharacterized protein</fullName>
    </submittedName>
</protein>
<proteinExistence type="predicted"/>
<gene>
    <name evidence="1" type="ORF">KTA_27590</name>
</gene>